<dbReference type="KEGG" id="crg:105337850"/>
<feature type="binding site" evidence="19">
    <location>
        <position position="290"/>
    </location>
    <ligand>
        <name>Mg(2+)</name>
        <dbReference type="ChEBI" id="CHEBI:18420"/>
        <label>2</label>
    </ligand>
</feature>
<comment type="similarity">
    <text evidence="1 17">Belongs to the ITPK1 family.</text>
</comment>
<accession>A0A8W8IDH4</accession>
<dbReference type="GO" id="GO:0000287">
    <property type="term" value="F:magnesium ion binding"/>
    <property type="evidence" value="ECO:0007669"/>
    <property type="project" value="InterPro"/>
</dbReference>
<dbReference type="InterPro" id="IPR008656">
    <property type="entry name" value="Inositol_tetrakis-P_1-kinase"/>
</dbReference>
<name>A0A8W8IDH4_MAGGI</name>
<dbReference type="FunFam" id="3.30.1490.220:FF:000002">
    <property type="entry name" value="Inositol-tetrakisphosphate 1-kinase"/>
    <property type="match status" value="1"/>
</dbReference>
<evidence type="ECO:0000256" key="10">
    <source>
        <dbReference type="ARBA" id="ARBA00023235"/>
    </source>
</evidence>
<dbReference type="EC" id="2.7.1.134" evidence="17"/>
<feature type="compositionally biased region" description="Basic and acidic residues" evidence="20">
    <location>
        <begin position="321"/>
        <end position="343"/>
    </location>
</feature>
<keyword evidence="6 17" id="KW-0547">Nucleotide-binding</keyword>
<evidence type="ECO:0000256" key="9">
    <source>
        <dbReference type="ARBA" id="ARBA00022842"/>
    </source>
</evidence>
<dbReference type="InterPro" id="IPR011761">
    <property type="entry name" value="ATP-grasp"/>
</dbReference>
<feature type="binding site" evidence="18">
    <location>
        <begin position="183"/>
        <end position="194"/>
    </location>
    <ligand>
        <name>ATP</name>
        <dbReference type="ChEBI" id="CHEBI:30616"/>
    </ligand>
</feature>
<dbReference type="Gene3D" id="3.30.1490.220">
    <property type="match status" value="1"/>
</dbReference>
<dbReference type="RefSeq" id="XP_011441061.2">
    <property type="nucleotide sequence ID" value="XM_011442759.4"/>
</dbReference>
<evidence type="ECO:0000313" key="23">
    <source>
        <dbReference type="Proteomes" id="UP000005408"/>
    </source>
</evidence>
<dbReference type="Pfam" id="PF05770">
    <property type="entry name" value="Ins134_P3_kin"/>
    <property type="match status" value="1"/>
</dbReference>
<dbReference type="GO" id="GO:0005737">
    <property type="term" value="C:cytoplasm"/>
    <property type="evidence" value="ECO:0007669"/>
    <property type="project" value="TreeGrafter"/>
</dbReference>
<dbReference type="PIRSF" id="PIRSF038186">
    <property type="entry name" value="ITPK"/>
    <property type="match status" value="1"/>
</dbReference>
<feature type="binding site" evidence="18">
    <location>
        <position position="194"/>
    </location>
    <ligand>
        <name>ATP</name>
        <dbReference type="ChEBI" id="CHEBI:30616"/>
    </ligand>
</feature>
<feature type="binding site" evidence="19">
    <location>
        <position position="290"/>
    </location>
    <ligand>
        <name>Mg(2+)</name>
        <dbReference type="ChEBI" id="CHEBI:18420"/>
        <label>1</label>
    </ligand>
</feature>
<dbReference type="OrthoDB" id="25308at2759"/>
<evidence type="ECO:0000256" key="16">
    <source>
        <dbReference type="ARBA" id="ARBA00049058"/>
    </source>
</evidence>
<dbReference type="Pfam" id="PF17927">
    <property type="entry name" value="Ins134_P3_kin_N"/>
    <property type="match status" value="1"/>
</dbReference>
<dbReference type="InterPro" id="IPR041429">
    <property type="entry name" value="ITPK1_N"/>
</dbReference>
<dbReference type="PANTHER" id="PTHR14217">
    <property type="entry name" value="INOSITOL-TETRAKISPHOSPHATE 1-KINASE"/>
    <property type="match status" value="1"/>
</dbReference>
<comment type="catalytic activity">
    <reaction evidence="12">
        <text>1D-myo-inositol 3,4,6-trisphosphate + ATP = 1D-myo-inositol 1,3,4,6-tetrakisphosphate + ADP + H(+)</text>
        <dbReference type="Rhea" id="RHEA:70287"/>
        <dbReference type="ChEBI" id="CHEBI:15378"/>
        <dbReference type="ChEBI" id="CHEBI:30616"/>
        <dbReference type="ChEBI" id="CHEBI:57660"/>
        <dbReference type="ChEBI" id="CHEBI:189099"/>
        <dbReference type="ChEBI" id="CHEBI:456216"/>
    </reaction>
    <physiologicalReaction direction="left-to-right" evidence="12">
        <dbReference type="Rhea" id="RHEA:70288"/>
    </physiologicalReaction>
    <physiologicalReaction direction="right-to-left" evidence="12">
        <dbReference type="Rhea" id="RHEA:70289"/>
    </physiologicalReaction>
</comment>
<evidence type="ECO:0000256" key="2">
    <source>
        <dbReference type="ARBA" id="ARBA00011245"/>
    </source>
</evidence>
<comment type="catalytic activity">
    <reaction evidence="16">
        <text>1D-myo-inositol 1,3,4-trisphosphate + 1D-myo-inositol 1,3,4,5,6-pentakisphosphate = 1D-myo-inositol 3,4,5,6-tetrakisphosphate + 1D-myo-inositol 1,3,4,6-tetrakisphosphate</text>
        <dbReference type="Rhea" id="RHEA:70263"/>
        <dbReference type="ChEBI" id="CHEBI:57539"/>
        <dbReference type="ChEBI" id="CHEBI:57660"/>
        <dbReference type="ChEBI" id="CHEBI:57733"/>
        <dbReference type="ChEBI" id="CHEBI:58414"/>
    </reaction>
    <physiologicalReaction direction="left-to-right" evidence="16">
        <dbReference type="Rhea" id="RHEA:70264"/>
    </physiologicalReaction>
    <physiologicalReaction direction="right-to-left" evidence="16">
        <dbReference type="Rhea" id="RHEA:70265"/>
    </physiologicalReaction>
</comment>
<dbReference type="AlphaFoldDB" id="A0A8W8IDH4"/>
<comment type="subunit">
    <text evidence="2 17">Monomer.</text>
</comment>
<dbReference type="GO" id="GO:0005524">
    <property type="term" value="F:ATP binding"/>
    <property type="evidence" value="ECO:0007669"/>
    <property type="project" value="UniProtKB-UniRule"/>
</dbReference>
<evidence type="ECO:0000256" key="13">
    <source>
        <dbReference type="ARBA" id="ARBA00033645"/>
    </source>
</evidence>
<comment type="catalytic activity">
    <reaction evidence="15">
        <text>1D-myo-inositol 1,3,4-trisphosphate + 1D-myo-inositol 1,3,4,5,6-pentakisphosphate = 1D-myo-inositol 3,4,5,6-tetrakisphosphate + 1D-myo-inositol 1,3,4,5-tetrakisphosphate</text>
        <dbReference type="Rhea" id="RHEA:70271"/>
        <dbReference type="ChEBI" id="CHEBI:57539"/>
        <dbReference type="ChEBI" id="CHEBI:57733"/>
        <dbReference type="ChEBI" id="CHEBI:57895"/>
        <dbReference type="ChEBI" id="CHEBI:58414"/>
    </reaction>
    <physiologicalReaction direction="left-to-right" evidence="15">
        <dbReference type="Rhea" id="RHEA:70272"/>
    </physiologicalReaction>
    <physiologicalReaction direction="right-to-left" evidence="15">
        <dbReference type="Rhea" id="RHEA:70273"/>
    </physiologicalReaction>
</comment>
<feature type="binding site" evidence="18">
    <location>
        <position position="296"/>
    </location>
    <ligand>
        <name>1D-myo-inositol 1,3,4-trisphosphate</name>
        <dbReference type="ChEBI" id="CHEBI:58414"/>
    </ligand>
</feature>
<dbReference type="Gene3D" id="3.40.50.11370">
    <property type="match status" value="1"/>
</dbReference>
<feature type="binding site" evidence="18">
    <location>
        <position position="100"/>
    </location>
    <ligand>
        <name>ATP</name>
        <dbReference type="ChEBI" id="CHEBI:30616"/>
    </ligand>
</feature>
<evidence type="ECO:0000256" key="3">
    <source>
        <dbReference type="ARBA" id="ARBA00014968"/>
    </source>
</evidence>
<keyword evidence="8 17" id="KW-0067">ATP-binding</keyword>
<evidence type="ECO:0000256" key="11">
    <source>
        <dbReference type="ARBA" id="ARBA00033609"/>
    </source>
</evidence>
<evidence type="ECO:0000256" key="17">
    <source>
        <dbReference type="PIRNR" id="PIRNR038186"/>
    </source>
</evidence>
<evidence type="ECO:0000256" key="18">
    <source>
        <dbReference type="PIRSR" id="PIRSR038186-1"/>
    </source>
</evidence>
<dbReference type="GeneID" id="105337850"/>
<evidence type="ECO:0000256" key="7">
    <source>
        <dbReference type="ARBA" id="ARBA00022777"/>
    </source>
</evidence>
<keyword evidence="5 17" id="KW-0479">Metal-binding</keyword>
<feature type="binding site" evidence="18">
    <location>
        <position position="209"/>
    </location>
    <ligand>
        <name>ATP</name>
        <dbReference type="ChEBI" id="CHEBI:30616"/>
    </ligand>
</feature>
<comment type="catalytic activity">
    <reaction evidence="13">
        <text>1D-myo-inositol 3,4,5,6-tetrakisphosphate + ATP = 1D-myo-inositol 1,3,4,5,6-pentakisphosphate + ADP + H(+)</text>
        <dbReference type="Rhea" id="RHEA:12452"/>
        <dbReference type="ChEBI" id="CHEBI:15378"/>
        <dbReference type="ChEBI" id="CHEBI:30616"/>
        <dbReference type="ChEBI" id="CHEBI:57539"/>
        <dbReference type="ChEBI" id="CHEBI:57733"/>
        <dbReference type="ChEBI" id="CHEBI:456216"/>
        <dbReference type="EC" id="2.7.1.134"/>
    </reaction>
    <physiologicalReaction direction="left-to-right" evidence="13">
        <dbReference type="Rhea" id="RHEA:12453"/>
    </physiologicalReaction>
    <physiologicalReaction direction="right-to-left" evidence="13">
        <dbReference type="Rhea" id="RHEA:12454"/>
    </physiologicalReaction>
</comment>
<proteinExistence type="inferred from homology"/>
<feature type="binding site" evidence="18">
    <location>
        <position position="292"/>
    </location>
    <ligand>
        <name>1D-myo-inositol 1,3,4-trisphosphate</name>
        <dbReference type="ChEBI" id="CHEBI:58414"/>
    </ligand>
</feature>
<organism evidence="22 23">
    <name type="scientific">Magallana gigas</name>
    <name type="common">Pacific oyster</name>
    <name type="synonym">Crassostrea gigas</name>
    <dbReference type="NCBI Taxonomy" id="29159"/>
    <lineage>
        <taxon>Eukaryota</taxon>
        <taxon>Metazoa</taxon>
        <taxon>Spiralia</taxon>
        <taxon>Lophotrochozoa</taxon>
        <taxon>Mollusca</taxon>
        <taxon>Bivalvia</taxon>
        <taxon>Autobranchia</taxon>
        <taxon>Pteriomorphia</taxon>
        <taxon>Ostreida</taxon>
        <taxon>Ostreoidea</taxon>
        <taxon>Ostreidae</taxon>
        <taxon>Magallana</taxon>
    </lineage>
</organism>
<dbReference type="EnsemblMetazoa" id="G13483.4">
    <property type="protein sequence ID" value="G13483.4:cds"/>
    <property type="gene ID" value="G13483"/>
</dbReference>
<evidence type="ECO:0000256" key="8">
    <source>
        <dbReference type="ARBA" id="ARBA00022840"/>
    </source>
</evidence>
<protein>
    <recommendedName>
        <fullName evidence="3 17">Inositol-tetrakisphosphate 1-kinase</fullName>
        <ecNumber evidence="17">2.7.1.134</ecNumber>
    </recommendedName>
</protein>
<keyword evidence="23" id="KW-1185">Reference proteome</keyword>
<evidence type="ECO:0000256" key="4">
    <source>
        <dbReference type="ARBA" id="ARBA00022679"/>
    </source>
</evidence>
<feature type="region of interest" description="Disordered" evidence="20">
    <location>
        <begin position="321"/>
        <end position="359"/>
    </location>
</feature>
<comment type="cofactor">
    <cofactor evidence="17 19">
        <name>Mg(2+)</name>
        <dbReference type="ChEBI" id="CHEBI:18420"/>
    </cofactor>
    <text evidence="17 19">Binds 2 magnesium ions per subunit.</text>
</comment>
<evidence type="ECO:0000313" key="22">
    <source>
        <dbReference type="EnsemblMetazoa" id="G13483.4:cds"/>
    </source>
</evidence>
<evidence type="ECO:0000259" key="21">
    <source>
        <dbReference type="PROSITE" id="PS50975"/>
    </source>
</evidence>
<evidence type="ECO:0000256" key="20">
    <source>
        <dbReference type="SAM" id="MobiDB-lite"/>
    </source>
</evidence>
<dbReference type="GO" id="GO:0047325">
    <property type="term" value="F:inositol-3,4,5,6-tetrakisphosphate 1-kinase activity"/>
    <property type="evidence" value="ECO:0007669"/>
    <property type="project" value="UniProtKB-EC"/>
</dbReference>
<keyword evidence="4 17" id="KW-0808">Transferase</keyword>
<evidence type="ECO:0000256" key="19">
    <source>
        <dbReference type="PIRSR" id="PIRSR038186-2"/>
    </source>
</evidence>
<sequence length="384" mass="43898">MRRVGYWLSEKKKKRLNFEDQIPTFRDAGIELVKLNIDKSLELQGPFDLILHKCTLFMVDAEDGDEQSLDAINNIKEYISSHPDCILVDSFESIEKLIDRHEQYKLLLQCNLLKSESVVYTPTFVELSTKDRETNKQRLHEAEVKYPFVCKPIVAHGSSASHKMAIIFNEQGLEDIQPPCVAQTFHNHNAVLYKVFVIGEKHHIVERPSIKNFAAMDRSTIYFDSNDVSKPNCANFLTELDKEDLLRTPITPDDEILGDLANAVRRELKMELFGIDVIIDCDTKKYAVIDINAFPGYEGVENFMEILCDLLNSLMDKNDKVKTENERLSRKRSESSEAGDIKKPKLSNGNSGLQPAVCFERNPDTHEGDMLLPWKQPINGLLEH</sequence>
<feature type="binding site" evidence="19">
    <location>
        <position position="292"/>
    </location>
    <ligand>
        <name>Mg(2+)</name>
        <dbReference type="ChEBI" id="CHEBI:18420"/>
        <label>2</label>
    </ligand>
</feature>
<dbReference type="GO" id="GO:0032957">
    <property type="term" value="P:inositol trisphosphate metabolic process"/>
    <property type="evidence" value="ECO:0007669"/>
    <property type="project" value="InterPro"/>
</dbReference>
<dbReference type="InterPro" id="IPR040464">
    <property type="entry name" value="InsP(3)kin_ATP-grasp"/>
</dbReference>
<evidence type="ECO:0000256" key="12">
    <source>
        <dbReference type="ARBA" id="ARBA00033624"/>
    </source>
</evidence>
<keyword evidence="10" id="KW-0413">Isomerase</keyword>
<evidence type="ECO:0000256" key="5">
    <source>
        <dbReference type="ARBA" id="ARBA00022723"/>
    </source>
</evidence>
<dbReference type="PROSITE" id="PS50975">
    <property type="entry name" value="ATP_GRASP"/>
    <property type="match status" value="1"/>
</dbReference>
<keyword evidence="9 17" id="KW-0460">Magnesium</keyword>
<evidence type="ECO:0000256" key="1">
    <source>
        <dbReference type="ARBA" id="ARBA00009601"/>
    </source>
</evidence>
<dbReference type="PANTHER" id="PTHR14217:SF1">
    <property type="entry name" value="INOSITOL-TETRAKISPHOSPHATE 1-KINASE"/>
    <property type="match status" value="1"/>
</dbReference>
<feature type="binding site" evidence="18">
    <location>
        <position position="53"/>
    </location>
    <ligand>
        <name>1D-myo-inositol 1,3,4-trisphosphate</name>
        <dbReference type="ChEBI" id="CHEBI:58414"/>
    </ligand>
</feature>
<feature type="binding site" evidence="18">
    <location>
        <position position="12"/>
    </location>
    <ligand>
        <name>1D-myo-inositol 1,3,4-trisphosphate</name>
        <dbReference type="ChEBI" id="CHEBI:58414"/>
    </ligand>
</feature>
<evidence type="ECO:0000256" key="14">
    <source>
        <dbReference type="ARBA" id="ARBA00033674"/>
    </source>
</evidence>
<comment type="catalytic activity">
    <reaction evidence="14">
        <text>1D-myo-inositol 1,3,4-trisphosphate + ATP = 1D-myo-inositol 1,3,4,6-tetrakisphosphate + ADP + H(+)</text>
        <dbReference type="Rhea" id="RHEA:20940"/>
        <dbReference type="ChEBI" id="CHEBI:15378"/>
        <dbReference type="ChEBI" id="CHEBI:30616"/>
        <dbReference type="ChEBI" id="CHEBI:57660"/>
        <dbReference type="ChEBI" id="CHEBI:58414"/>
        <dbReference type="ChEBI" id="CHEBI:456216"/>
        <dbReference type="EC" id="2.7.1.159"/>
    </reaction>
    <physiologicalReaction direction="left-to-right" evidence="14">
        <dbReference type="Rhea" id="RHEA:20941"/>
    </physiologicalReaction>
    <physiologicalReaction direction="right-to-left" evidence="14">
        <dbReference type="Rhea" id="RHEA:20942"/>
    </physiologicalReaction>
</comment>
<comment type="function">
    <text evidence="17">Kinase that can phosphorylate various inositol polyphosphate such as Ins(3,4,5,6)P4 or Ins(1,3,4)P3.</text>
</comment>
<comment type="catalytic activity">
    <reaction evidence="11">
        <text>1D-myo-inositol 1,3,4-trisphosphate + ATP = 1D-myo-inositol 1,3,4,5-tetrakisphosphate + ADP + H(+)</text>
        <dbReference type="Rhea" id="RHEA:13253"/>
        <dbReference type="ChEBI" id="CHEBI:15378"/>
        <dbReference type="ChEBI" id="CHEBI:30616"/>
        <dbReference type="ChEBI" id="CHEBI:57895"/>
        <dbReference type="ChEBI" id="CHEBI:58414"/>
        <dbReference type="ChEBI" id="CHEBI:456216"/>
        <dbReference type="EC" id="2.7.1.159"/>
    </reaction>
    <physiologicalReaction direction="left-to-right" evidence="11">
        <dbReference type="Rhea" id="RHEA:13254"/>
    </physiologicalReaction>
    <physiologicalReaction direction="right-to-left" evidence="11">
        <dbReference type="Rhea" id="RHEA:13255"/>
    </physiologicalReaction>
</comment>
<reference evidence="22" key="1">
    <citation type="submission" date="2022-08" db="UniProtKB">
        <authorList>
            <consortium name="EnsemblMetazoa"/>
        </authorList>
    </citation>
    <scope>IDENTIFICATION</scope>
    <source>
        <strain evidence="22">05x7-T-G4-1.051#20</strain>
    </source>
</reference>
<dbReference type="GO" id="GO:0052725">
    <property type="term" value="F:inositol-1,3,4-trisphosphate 6-kinase activity"/>
    <property type="evidence" value="ECO:0007669"/>
    <property type="project" value="InterPro"/>
</dbReference>
<dbReference type="OMA" id="QHLYNRQ"/>
<dbReference type="GO" id="GO:0016853">
    <property type="term" value="F:isomerase activity"/>
    <property type="evidence" value="ECO:0007669"/>
    <property type="project" value="UniProtKB-KW"/>
</dbReference>
<dbReference type="GO" id="GO:0052726">
    <property type="term" value="F:inositol-1,3,4-trisphosphate 5-kinase activity"/>
    <property type="evidence" value="ECO:0007669"/>
    <property type="project" value="InterPro"/>
</dbReference>
<dbReference type="SUPFAM" id="SSF56059">
    <property type="entry name" value="Glutathione synthetase ATP-binding domain-like"/>
    <property type="match status" value="1"/>
</dbReference>
<evidence type="ECO:0000256" key="15">
    <source>
        <dbReference type="ARBA" id="ARBA00047728"/>
    </source>
</evidence>
<feature type="domain" description="ATP-grasp" evidence="21">
    <location>
        <begin position="111"/>
        <end position="319"/>
    </location>
</feature>
<feature type="binding site" evidence="18">
    <location>
        <position position="151"/>
    </location>
    <ligand>
        <name>ATP</name>
        <dbReference type="ChEBI" id="CHEBI:30616"/>
    </ligand>
</feature>
<evidence type="ECO:0000256" key="6">
    <source>
        <dbReference type="ARBA" id="ARBA00022741"/>
    </source>
</evidence>
<keyword evidence="7 17" id="KW-0418">Kinase</keyword>
<feature type="binding site" evidence="19">
    <location>
        <position position="276"/>
    </location>
    <ligand>
        <name>Mg(2+)</name>
        <dbReference type="ChEBI" id="CHEBI:18420"/>
        <label>1</label>
    </ligand>
</feature>
<dbReference type="Proteomes" id="UP000005408">
    <property type="component" value="Unassembled WGS sequence"/>
</dbReference>
<dbReference type="FunFam" id="3.30.470.20:FF:000047">
    <property type="entry name" value="Inositol-tetrakisphosphate 1-kinase 4"/>
    <property type="match status" value="1"/>
</dbReference>
<feature type="binding site" evidence="18">
    <location>
        <position position="162"/>
    </location>
    <ligand>
        <name>1D-myo-inositol 1,3,4-trisphosphate</name>
        <dbReference type="ChEBI" id="CHEBI:58414"/>
    </ligand>
</feature>